<dbReference type="PANTHER" id="PTHR35807">
    <property type="entry name" value="TRANSCRIPTIONAL REGULATOR REDD-RELATED"/>
    <property type="match status" value="1"/>
</dbReference>
<dbReference type="EMBL" id="CP136921">
    <property type="protein sequence ID" value="WOO31596.1"/>
    <property type="molecule type" value="Genomic_DNA"/>
</dbReference>
<reference evidence="6 7" key="1">
    <citation type="submission" date="2023-03" db="EMBL/GenBank/DDBJ databases">
        <title>Diaphorobacter basophil sp. nov., isolated from a sewage-treatment plant.</title>
        <authorList>
            <person name="Yang K."/>
        </authorList>
    </citation>
    <scope>NUCLEOTIDE SEQUENCE [LARGE SCALE GENOMIC DNA]</scope>
    <source>
        <strain evidence="6 7">Y-1</strain>
    </source>
</reference>
<evidence type="ECO:0000256" key="2">
    <source>
        <dbReference type="ARBA" id="ARBA00023125"/>
    </source>
</evidence>
<dbReference type="SMART" id="SM01043">
    <property type="entry name" value="BTAD"/>
    <property type="match status" value="1"/>
</dbReference>
<dbReference type="Gene3D" id="1.25.40.10">
    <property type="entry name" value="Tetratricopeptide repeat domain"/>
    <property type="match status" value="1"/>
</dbReference>
<keyword evidence="7" id="KW-1185">Reference proteome</keyword>
<protein>
    <submittedName>
        <fullName evidence="6">BTAD domain-containing putative transcriptional regulator</fullName>
    </submittedName>
</protein>
<dbReference type="InterPro" id="IPR011990">
    <property type="entry name" value="TPR-like_helical_dom_sf"/>
</dbReference>
<feature type="domain" description="OmpR/PhoB-type" evidence="4">
    <location>
        <begin position="23"/>
        <end position="98"/>
    </location>
</feature>
<dbReference type="Proteomes" id="UP001303211">
    <property type="component" value="Chromosome"/>
</dbReference>
<dbReference type="Pfam" id="PF08448">
    <property type="entry name" value="PAS_4"/>
    <property type="match status" value="1"/>
</dbReference>
<dbReference type="InterPro" id="IPR001867">
    <property type="entry name" value="OmpR/PhoB-type_DNA-bd"/>
</dbReference>
<dbReference type="InterPro" id="IPR005158">
    <property type="entry name" value="BTAD"/>
</dbReference>
<evidence type="ECO:0000259" key="4">
    <source>
        <dbReference type="SMART" id="SM00862"/>
    </source>
</evidence>
<dbReference type="SMART" id="SM00862">
    <property type="entry name" value="Trans_reg_C"/>
    <property type="match status" value="1"/>
</dbReference>
<proteinExistence type="inferred from homology"/>
<accession>A0ABZ0J1T7</accession>
<evidence type="ECO:0000313" key="7">
    <source>
        <dbReference type="Proteomes" id="UP001303211"/>
    </source>
</evidence>
<keyword evidence="2" id="KW-0238">DNA-binding</keyword>
<dbReference type="Pfam" id="PF03704">
    <property type="entry name" value="BTAD"/>
    <property type="match status" value="1"/>
</dbReference>
<sequence length="555" mass="60397">MNSASTPGLQLLGSVCWWPGDGGDRVAFQAERRFQLLALLACHDGPVSRSQLAEWLWPEREPADARRNLRKALLQAHRLCATLAQAPPVELHGGQLRWRPATDLHDFRHACDESDWERAVRAYRPGLLSGLDSGLSDDALRWLTRQRAWLDERWHAAARCWLGGLQHTPQAQAAAAEQVLARDPLDEAALRTLLQACAALGEHPRGLRALQAYGVRLRAELDATPSPELATLAHAPGHMPTPLIAPLVAPLIAPRPRPPADSAVQAIVLAAMDTMADPGHWPLLLQRLTQAAHGLGSMFAGCSFTHAQDGLLLTQGLDAVLGQRFLDRFQDNPTARAMLRVRLGQGVNQMQITDPRALQRSAFHQEILRPQNIRDITAIKLPMDAPFNVGGVSICFAGPHAAEQAAQAAHLLEHLAPYLQRALAALLRWRRLPQAETLAAGLDALPCAVFMLSANGRMLFANARAEALLNLADALCLRAGRLAAAQPADAPRLDALLAEAAQAPRRLAHWSMGLRLNRPAGARALTLRVLPMRDSQDRLQLSGRAAVLVLADELP</sequence>
<name>A0ABZ0J1T7_9BURK</name>
<dbReference type="Gene3D" id="1.10.10.10">
    <property type="entry name" value="Winged helix-like DNA-binding domain superfamily/Winged helix DNA-binding domain"/>
    <property type="match status" value="1"/>
</dbReference>
<dbReference type="InterPro" id="IPR013656">
    <property type="entry name" value="PAS_4"/>
</dbReference>
<comment type="similarity">
    <text evidence="1">Belongs to the AfsR/DnrI/RedD regulatory family.</text>
</comment>
<dbReference type="Gene3D" id="3.30.450.20">
    <property type="entry name" value="PAS domain"/>
    <property type="match status" value="1"/>
</dbReference>
<feature type="domain" description="PAS" evidence="3">
    <location>
        <begin position="436"/>
        <end position="502"/>
    </location>
</feature>
<dbReference type="InterPro" id="IPR035965">
    <property type="entry name" value="PAS-like_dom_sf"/>
</dbReference>
<evidence type="ECO:0000259" key="3">
    <source>
        <dbReference type="SMART" id="SM00091"/>
    </source>
</evidence>
<dbReference type="SUPFAM" id="SSF55785">
    <property type="entry name" value="PYP-like sensor domain (PAS domain)"/>
    <property type="match status" value="1"/>
</dbReference>
<gene>
    <name evidence="6" type="ORF">P4826_14420</name>
</gene>
<evidence type="ECO:0000313" key="6">
    <source>
        <dbReference type="EMBL" id="WOO31596.1"/>
    </source>
</evidence>
<dbReference type="InterPro" id="IPR000014">
    <property type="entry name" value="PAS"/>
</dbReference>
<evidence type="ECO:0000259" key="5">
    <source>
        <dbReference type="SMART" id="SM01043"/>
    </source>
</evidence>
<dbReference type="InterPro" id="IPR051677">
    <property type="entry name" value="AfsR-DnrI-RedD_regulator"/>
</dbReference>
<dbReference type="InterPro" id="IPR036388">
    <property type="entry name" value="WH-like_DNA-bd_sf"/>
</dbReference>
<organism evidence="6 7">
    <name type="scientific">Diaphorobacter limosus</name>
    <dbReference type="NCBI Taxonomy" id="3036128"/>
    <lineage>
        <taxon>Bacteria</taxon>
        <taxon>Pseudomonadati</taxon>
        <taxon>Pseudomonadota</taxon>
        <taxon>Betaproteobacteria</taxon>
        <taxon>Burkholderiales</taxon>
        <taxon>Comamonadaceae</taxon>
        <taxon>Diaphorobacter</taxon>
    </lineage>
</organism>
<dbReference type="SMART" id="SM00091">
    <property type="entry name" value="PAS"/>
    <property type="match status" value="1"/>
</dbReference>
<feature type="domain" description="Bacterial transcriptional activator" evidence="5">
    <location>
        <begin position="102"/>
        <end position="237"/>
    </location>
</feature>
<dbReference type="RefSeq" id="WP_317701075.1">
    <property type="nucleotide sequence ID" value="NZ_CP136921.1"/>
</dbReference>
<evidence type="ECO:0000256" key="1">
    <source>
        <dbReference type="ARBA" id="ARBA00005820"/>
    </source>
</evidence>